<evidence type="ECO:0000313" key="1">
    <source>
        <dbReference type="EMBL" id="GAA1393214.1"/>
    </source>
</evidence>
<gene>
    <name evidence="1" type="ORF">GCM10009639_26020</name>
</gene>
<name>A0ABN1XYM6_9ACTN</name>
<dbReference type="EMBL" id="BAAAKJ010000132">
    <property type="protein sequence ID" value="GAA1393214.1"/>
    <property type="molecule type" value="Genomic_DNA"/>
</dbReference>
<keyword evidence="2" id="KW-1185">Reference proteome</keyword>
<evidence type="ECO:0000313" key="2">
    <source>
        <dbReference type="Proteomes" id="UP001499863"/>
    </source>
</evidence>
<sequence>MPVAATAVPASVAATTADDATALPNLFIPITGLPTSVSGRYRPFLDRFRLLDGTSPPTGE</sequence>
<dbReference type="Proteomes" id="UP001499863">
    <property type="component" value="Unassembled WGS sequence"/>
</dbReference>
<organism evidence="1 2">
    <name type="scientific">Kitasatospora putterlickiae</name>
    <dbReference type="NCBI Taxonomy" id="221725"/>
    <lineage>
        <taxon>Bacteria</taxon>
        <taxon>Bacillati</taxon>
        <taxon>Actinomycetota</taxon>
        <taxon>Actinomycetes</taxon>
        <taxon>Kitasatosporales</taxon>
        <taxon>Streptomycetaceae</taxon>
        <taxon>Kitasatospora</taxon>
    </lineage>
</organism>
<comment type="caution">
    <text evidence="1">The sequence shown here is derived from an EMBL/GenBank/DDBJ whole genome shotgun (WGS) entry which is preliminary data.</text>
</comment>
<reference evidence="1 2" key="1">
    <citation type="journal article" date="2019" name="Int. J. Syst. Evol. Microbiol.">
        <title>The Global Catalogue of Microorganisms (GCM) 10K type strain sequencing project: providing services to taxonomists for standard genome sequencing and annotation.</title>
        <authorList>
            <consortium name="The Broad Institute Genomics Platform"/>
            <consortium name="The Broad Institute Genome Sequencing Center for Infectious Disease"/>
            <person name="Wu L."/>
            <person name="Ma J."/>
        </authorList>
    </citation>
    <scope>NUCLEOTIDE SEQUENCE [LARGE SCALE GENOMIC DNA]</scope>
    <source>
        <strain evidence="1 2">JCM 12393</strain>
    </source>
</reference>
<accession>A0ABN1XYM6</accession>
<proteinExistence type="predicted"/>
<protein>
    <submittedName>
        <fullName evidence="1">Uncharacterized protein</fullName>
    </submittedName>
</protein>